<evidence type="ECO:0000313" key="2">
    <source>
        <dbReference type="Proteomes" id="UP000245506"/>
    </source>
</evidence>
<dbReference type="RefSeq" id="WP_109823322.1">
    <property type="nucleotide sequence ID" value="NZ_QGKL01000029.1"/>
</dbReference>
<proteinExistence type="predicted"/>
<reference evidence="1 2" key="1">
    <citation type="submission" date="2018-05" db="EMBL/GenBank/DDBJ databases">
        <title>Leucothrix arctica sp. nov., isolated from Arctic seawater.</title>
        <authorList>
            <person name="Choi A."/>
            <person name="Baek K."/>
        </authorList>
    </citation>
    <scope>NUCLEOTIDE SEQUENCE [LARGE SCALE GENOMIC DNA]</scope>
    <source>
        <strain evidence="1 2">IMCC9719</strain>
    </source>
</reference>
<dbReference type="OrthoDB" id="5625526at2"/>
<gene>
    <name evidence="1" type="ORF">DKT75_10225</name>
</gene>
<protein>
    <submittedName>
        <fullName evidence="1">Uncharacterized protein</fullName>
    </submittedName>
</protein>
<dbReference type="Proteomes" id="UP000245506">
    <property type="component" value="Unassembled WGS sequence"/>
</dbReference>
<sequence>MPANTDLRWLKPAELKGAARRFSEFCKTDIKQQASADEQFDVETYNKSVKLIVDKLKASRETIKKVSE</sequence>
<organism evidence="1 2">
    <name type="scientific">Leucothrix arctica</name>
    <dbReference type="NCBI Taxonomy" id="1481894"/>
    <lineage>
        <taxon>Bacteria</taxon>
        <taxon>Pseudomonadati</taxon>
        <taxon>Pseudomonadota</taxon>
        <taxon>Gammaproteobacteria</taxon>
        <taxon>Thiotrichales</taxon>
        <taxon>Thiotrichaceae</taxon>
        <taxon>Leucothrix</taxon>
    </lineage>
</organism>
<keyword evidence="2" id="KW-1185">Reference proteome</keyword>
<evidence type="ECO:0000313" key="1">
    <source>
        <dbReference type="EMBL" id="PWQ96351.1"/>
    </source>
</evidence>
<accession>A0A317CE11</accession>
<name>A0A317CE11_9GAMM</name>
<comment type="caution">
    <text evidence="1">The sequence shown here is derived from an EMBL/GenBank/DDBJ whole genome shotgun (WGS) entry which is preliminary data.</text>
</comment>
<dbReference type="AlphaFoldDB" id="A0A317CE11"/>
<dbReference type="EMBL" id="QGKL01000029">
    <property type="protein sequence ID" value="PWQ96351.1"/>
    <property type="molecule type" value="Genomic_DNA"/>
</dbReference>